<feature type="region of interest" description="Disordered" evidence="2">
    <location>
        <begin position="37"/>
        <end position="58"/>
    </location>
</feature>
<sequence length="222" mass="25865">MLLDRCSAIYNRETEEYDRCERESSRAEHALMALKQPVQSVADSRSRNKSTVHDAQSDSERTAVNLMNQGVRVNYMRGLAGPLYDEARRFNEIVDTKRCLPRAHRIPEIFTRRNEFLFIAAADTCYAIRSLRLAAEDIIRKCTPPTDKYEVNNGGVIKAQAYRHYYHTGNDLLRSIISADDYAKYIAEFGWFMKESREALMSEEQLNEWKKMNKENENVNHQ</sequence>
<evidence type="ECO:0000313" key="3">
    <source>
        <dbReference type="EMBL" id="OFC62749.1"/>
    </source>
</evidence>
<dbReference type="AlphaFoldDB" id="A0A1E7Z1W3"/>
<protein>
    <submittedName>
        <fullName evidence="3">Uncharacterized protein</fullName>
    </submittedName>
</protein>
<gene>
    <name evidence="3" type="ORF">BBW68_08270</name>
</gene>
<dbReference type="Proteomes" id="UP000243534">
    <property type="component" value="Unassembled WGS sequence"/>
</dbReference>
<proteinExistence type="predicted"/>
<evidence type="ECO:0000256" key="2">
    <source>
        <dbReference type="SAM" id="MobiDB-lite"/>
    </source>
</evidence>
<evidence type="ECO:0000313" key="4">
    <source>
        <dbReference type="Proteomes" id="UP000243534"/>
    </source>
</evidence>
<dbReference type="RefSeq" id="WP_070134415.1">
    <property type="nucleotide sequence ID" value="NZ_LJAM02000120.1"/>
</dbReference>
<reference evidence="3 4" key="1">
    <citation type="submission" date="2016-07" db="EMBL/GenBank/DDBJ databases">
        <authorList>
            <person name="Yuval B."/>
        </authorList>
    </citation>
    <scope>NUCLEOTIDE SEQUENCE [LARGE SCALE GENOMIC DNA]</scope>
    <source>
        <strain evidence="3 4">IL</strain>
    </source>
</reference>
<evidence type="ECO:0000256" key="1">
    <source>
        <dbReference type="SAM" id="Coils"/>
    </source>
</evidence>
<accession>A0A1E7Z1W3</accession>
<comment type="caution">
    <text evidence="3">The sequence shown here is derived from an EMBL/GenBank/DDBJ whole genome shotgun (WGS) entry which is preliminary data.</text>
</comment>
<organism evidence="3 4">
    <name type="scientific">Candidatus Erwinia dacicola</name>
    <dbReference type="NCBI Taxonomy" id="252393"/>
    <lineage>
        <taxon>Bacteria</taxon>
        <taxon>Pseudomonadati</taxon>
        <taxon>Pseudomonadota</taxon>
        <taxon>Gammaproteobacteria</taxon>
        <taxon>Enterobacterales</taxon>
        <taxon>Erwiniaceae</taxon>
        <taxon>Erwinia</taxon>
    </lineage>
</organism>
<keyword evidence="1" id="KW-0175">Coiled coil</keyword>
<dbReference type="EMBL" id="MAYS01000191">
    <property type="protein sequence ID" value="OFC62749.1"/>
    <property type="molecule type" value="Genomic_DNA"/>
</dbReference>
<name>A0A1E7Z1W3_9GAMM</name>
<feature type="coiled-coil region" evidence="1">
    <location>
        <begin position="3"/>
        <end position="30"/>
    </location>
</feature>